<gene>
    <name evidence="2" type="ORF">SAMN05421779_103514</name>
</gene>
<name>A0A1N7LRK4_9PROT</name>
<reference evidence="2 3" key="1">
    <citation type="submission" date="2017-01" db="EMBL/GenBank/DDBJ databases">
        <authorList>
            <person name="Mah S.A."/>
            <person name="Swanson W.J."/>
            <person name="Moy G.W."/>
            <person name="Vacquier V.D."/>
        </authorList>
    </citation>
    <scope>NUCLEOTIDE SEQUENCE [LARGE SCALE GENOMIC DNA]</scope>
    <source>
        <strain evidence="2 3">DSM 11589</strain>
    </source>
</reference>
<sequence length="112" mass="12430">MAGMDASTGLLLGGVAHIRQSVTDILMTPLGSLLWRPDYGSLIPGALDRPMTPDFVSWVAHEAAIRLRRWEDRWTLRRSVPLVSRQGQLVLTLEGTLTDTGQLYVFDVQVKA</sequence>
<evidence type="ECO:0000259" key="1">
    <source>
        <dbReference type="Pfam" id="PF04965"/>
    </source>
</evidence>
<keyword evidence="3" id="KW-1185">Reference proteome</keyword>
<evidence type="ECO:0000313" key="2">
    <source>
        <dbReference type="EMBL" id="SIS76467.1"/>
    </source>
</evidence>
<accession>A0A1N7LRK4</accession>
<feature type="domain" description="IraD/Gp25-like" evidence="1">
    <location>
        <begin position="16"/>
        <end position="100"/>
    </location>
</feature>
<evidence type="ECO:0000313" key="3">
    <source>
        <dbReference type="Proteomes" id="UP000185678"/>
    </source>
</evidence>
<dbReference type="InterPro" id="IPR007048">
    <property type="entry name" value="IraD/Gp25-like"/>
</dbReference>
<dbReference type="RefSeq" id="WP_076400230.1">
    <property type="nucleotide sequence ID" value="NZ_FTOA01000003.1"/>
</dbReference>
<proteinExistence type="predicted"/>
<dbReference type="SUPFAM" id="SSF160719">
    <property type="entry name" value="gpW/gp25-like"/>
    <property type="match status" value="1"/>
</dbReference>
<dbReference type="EMBL" id="FTOA01000003">
    <property type="protein sequence ID" value="SIS76467.1"/>
    <property type="molecule type" value="Genomic_DNA"/>
</dbReference>
<dbReference type="Gene3D" id="3.10.450.40">
    <property type="match status" value="1"/>
</dbReference>
<dbReference type="Proteomes" id="UP000185678">
    <property type="component" value="Unassembled WGS sequence"/>
</dbReference>
<dbReference type="Pfam" id="PF04965">
    <property type="entry name" value="GPW_gp25"/>
    <property type="match status" value="1"/>
</dbReference>
<dbReference type="AlphaFoldDB" id="A0A1N7LRK4"/>
<organism evidence="2 3">
    <name type="scientific">Insolitispirillum peregrinum</name>
    <dbReference type="NCBI Taxonomy" id="80876"/>
    <lineage>
        <taxon>Bacteria</taxon>
        <taxon>Pseudomonadati</taxon>
        <taxon>Pseudomonadota</taxon>
        <taxon>Alphaproteobacteria</taxon>
        <taxon>Rhodospirillales</taxon>
        <taxon>Novispirillaceae</taxon>
        <taxon>Insolitispirillum</taxon>
    </lineage>
</organism>
<protein>
    <recommendedName>
        <fullName evidence="1">IraD/Gp25-like domain-containing protein</fullName>
    </recommendedName>
</protein>
<dbReference type="STRING" id="80876.SAMN05421779_103514"/>